<comment type="caution">
    <text evidence="5">The sequence shown here is derived from an EMBL/GenBank/DDBJ whole genome shotgun (WGS) entry which is preliminary data.</text>
</comment>
<dbReference type="InterPro" id="IPR031658">
    <property type="entry name" value="Cyclin_C_2"/>
</dbReference>
<dbReference type="InterPro" id="IPR036915">
    <property type="entry name" value="Cyclin-like_sf"/>
</dbReference>
<dbReference type="InterPro" id="IPR057944">
    <property type="entry name" value="TSTD2_N"/>
</dbReference>
<dbReference type="InterPro" id="IPR040503">
    <property type="entry name" value="TRHO_N"/>
</dbReference>
<dbReference type="Gene3D" id="1.10.472.10">
    <property type="entry name" value="Cyclin-like"/>
    <property type="match status" value="3"/>
</dbReference>
<name>A0A9P6G3D6_9FUNG</name>
<accession>A0A9P6G3D6</accession>
<dbReference type="PANTHER" id="PTHR43268">
    <property type="entry name" value="THIOSULFATE SULFURTRANSFERASE/RHODANESE-LIKE DOMAIN-CONTAINING PROTEIN 2"/>
    <property type="match status" value="1"/>
</dbReference>
<dbReference type="SMART" id="SM00450">
    <property type="entry name" value="RHOD"/>
    <property type="match status" value="1"/>
</dbReference>
<evidence type="ECO:0000313" key="6">
    <source>
        <dbReference type="Proteomes" id="UP000780801"/>
    </source>
</evidence>
<dbReference type="PANTHER" id="PTHR43268:SF6">
    <property type="entry name" value="THIOSULFATE SULFURTRANSFERASE_RHODANESE-LIKE DOMAIN-CONTAINING PROTEIN 2"/>
    <property type="match status" value="1"/>
</dbReference>
<keyword evidence="6" id="KW-1185">Reference proteome</keyword>
<feature type="region of interest" description="Disordered" evidence="3">
    <location>
        <begin position="779"/>
        <end position="826"/>
    </location>
</feature>
<dbReference type="EMBL" id="JAABOA010000009">
    <property type="protein sequence ID" value="KAF9586665.1"/>
    <property type="molecule type" value="Genomic_DNA"/>
</dbReference>
<evidence type="ECO:0000256" key="2">
    <source>
        <dbReference type="RuleBase" id="RU000383"/>
    </source>
</evidence>
<protein>
    <submittedName>
        <fullName evidence="5">Thiosulfate sulfurtransferase (Rhodanese)-like domain-containing protein 2</fullName>
    </submittedName>
</protein>
<dbReference type="InterPro" id="IPR006671">
    <property type="entry name" value="Cyclin_N"/>
</dbReference>
<dbReference type="OrthoDB" id="25002at2759"/>
<evidence type="ECO:0000259" key="4">
    <source>
        <dbReference type="PROSITE" id="PS50206"/>
    </source>
</evidence>
<gene>
    <name evidence="5" type="primary">TSTD2</name>
    <name evidence="5" type="ORF">BGW38_010666</name>
</gene>
<dbReference type="Gene3D" id="3.30.70.100">
    <property type="match status" value="1"/>
</dbReference>
<proteinExistence type="inferred from homology"/>
<dbReference type="InterPro" id="IPR020936">
    <property type="entry name" value="TrhO"/>
</dbReference>
<dbReference type="SUPFAM" id="SSF52821">
    <property type="entry name" value="Rhodanese/Cell cycle control phosphatase"/>
    <property type="match status" value="1"/>
</dbReference>
<keyword evidence="1 2" id="KW-0195">Cyclin</keyword>
<dbReference type="Pfam" id="PF17773">
    <property type="entry name" value="UPF0176_N"/>
    <property type="match status" value="1"/>
</dbReference>
<dbReference type="Gene3D" id="3.40.250.10">
    <property type="entry name" value="Rhodanese-like domain"/>
    <property type="match status" value="1"/>
</dbReference>
<evidence type="ECO:0000256" key="1">
    <source>
        <dbReference type="ARBA" id="ARBA00023127"/>
    </source>
</evidence>
<dbReference type="SUPFAM" id="SSF47954">
    <property type="entry name" value="Cyclin-like"/>
    <property type="match status" value="2"/>
</dbReference>
<dbReference type="Pfam" id="PF12368">
    <property type="entry name" value="Rhodanese_C"/>
    <property type="match status" value="1"/>
</dbReference>
<dbReference type="CDD" id="cd20546">
    <property type="entry name" value="CYCLIN_SpCG1C_ScCTK2-like_rpt2"/>
    <property type="match status" value="1"/>
</dbReference>
<organism evidence="5 6">
    <name type="scientific">Lunasporangiospora selenospora</name>
    <dbReference type="NCBI Taxonomy" id="979761"/>
    <lineage>
        <taxon>Eukaryota</taxon>
        <taxon>Fungi</taxon>
        <taxon>Fungi incertae sedis</taxon>
        <taxon>Mucoromycota</taxon>
        <taxon>Mortierellomycotina</taxon>
        <taxon>Mortierellomycetes</taxon>
        <taxon>Mortierellales</taxon>
        <taxon>Mortierellaceae</taxon>
        <taxon>Lunasporangiospora</taxon>
    </lineage>
</organism>
<dbReference type="Pfam" id="PF23949">
    <property type="entry name" value="TSTD2_N"/>
    <property type="match status" value="1"/>
</dbReference>
<dbReference type="SMART" id="SM00385">
    <property type="entry name" value="CYCLIN"/>
    <property type="match status" value="2"/>
</dbReference>
<dbReference type="Pfam" id="PF00581">
    <property type="entry name" value="Rhodanese"/>
    <property type="match status" value="1"/>
</dbReference>
<dbReference type="Pfam" id="PF00134">
    <property type="entry name" value="Cyclin_N"/>
    <property type="match status" value="1"/>
</dbReference>
<dbReference type="InterPro" id="IPR001763">
    <property type="entry name" value="Rhodanese-like_dom"/>
</dbReference>
<dbReference type="InterPro" id="IPR013763">
    <property type="entry name" value="Cyclin-like_dom"/>
</dbReference>
<evidence type="ECO:0000256" key="3">
    <source>
        <dbReference type="SAM" id="MobiDB-lite"/>
    </source>
</evidence>
<evidence type="ECO:0000313" key="5">
    <source>
        <dbReference type="EMBL" id="KAF9586665.1"/>
    </source>
</evidence>
<sequence>MTLPAQTRIARNKALGELLHERRTGNDKWACCSSDFQNSASVFRHLATSHPDLVDCLTQDILSQLHPKSKHSNGSTSLDRELSDSAEFTSRRAKKYESDPVSLSCSCGTGAETVILFYAYIAIDDPLDLAKRHKSWASELGLYGKVRIANEGINATLSGSDSSIHAYINLLTDFSPFKSLQLSQVKDSSSEDEKRSLERKRFAFFKPSSGCRHVFGGVMSIKAVDEICPLGAPELSVSQDQRNKTGKLPPKEFHDKLLATSARSDVVVLDVRNYYESDIGQFKNAITPPIRKFSSFKDYVDRNKENLSGKTILSYCTGGIRCEKATTYMRKALDPLDVAKKTEVLMLEGGIHNYLEWIKQEGKADESLWLGKNYVFDARQSLGLDDSATSGASLGDSSDRLISTCRGCHTPCARYVKCSGFGCHRLIIACLICSPAENTKEEIGMCCCSECQDMGKKLQAYAHSGEKAGSITSNTLVPLSHPNILNASPLACKATVLLVPDFSTASPVHSPPSVSNTPNQHQPCADTAIAPSGILQRLSSRNWLDLRANGLFIIPKHIMSSNTSDSQWLFKKEDLYRTPSQASGMSYQTEKESRRKGVGFIIADIGATCVYLASKTEESTRKFKDVIVACAQKAAKKETPIDDQSKEYRLWKDTIIYTEETLLETLCFELSVEHPYPFMLWFFNKHYTSDVHRARKLKNVAWAFINDSLRTTLCLMYQPKAIALAAILLAAKYLDENLNDTLGDVWRELYEPDSQEINEAANEIMDQYTQLTRSSRSLEKMLPGSKPGSEYQENNTPSYGGYLNSPAKLATPVYSHDTERPTNVTE</sequence>
<dbReference type="PROSITE" id="PS50206">
    <property type="entry name" value="RHODANESE_3"/>
    <property type="match status" value="1"/>
</dbReference>
<dbReference type="InterPro" id="IPR036873">
    <property type="entry name" value="Rhodanese-like_dom_sf"/>
</dbReference>
<comment type="similarity">
    <text evidence="2">Belongs to the cyclin family.</text>
</comment>
<dbReference type="Proteomes" id="UP000780801">
    <property type="component" value="Unassembled WGS sequence"/>
</dbReference>
<dbReference type="Pfam" id="PF16899">
    <property type="entry name" value="Cyclin_C_2"/>
    <property type="match status" value="1"/>
</dbReference>
<feature type="domain" description="Rhodanese" evidence="4">
    <location>
        <begin position="262"/>
        <end position="356"/>
    </location>
</feature>
<dbReference type="InterPro" id="IPR022111">
    <property type="entry name" value="Rhodanese_C"/>
</dbReference>
<dbReference type="AlphaFoldDB" id="A0A9P6G3D6"/>
<reference evidence="5" key="1">
    <citation type="journal article" date="2020" name="Fungal Divers.">
        <title>Resolving the Mortierellaceae phylogeny through synthesis of multi-gene phylogenetics and phylogenomics.</title>
        <authorList>
            <person name="Vandepol N."/>
            <person name="Liber J."/>
            <person name="Desiro A."/>
            <person name="Na H."/>
            <person name="Kennedy M."/>
            <person name="Barry K."/>
            <person name="Grigoriev I.V."/>
            <person name="Miller A.N."/>
            <person name="O'Donnell K."/>
            <person name="Stajich J.E."/>
            <person name="Bonito G."/>
        </authorList>
    </citation>
    <scope>NUCLEOTIDE SEQUENCE</scope>
    <source>
        <strain evidence="5">KOD1015</strain>
    </source>
</reference>